<dbReference type="PANTHER" id="PTHR40275:SF1">
    <property type="entry name" value="SSL7038 PROTEIN"/>
    <property type="match status" value="1"/>
</dbReference>
<accession>A0A4Y9LN66</accession>
<proteinExistence type="predicted"/>
<name>A0A4Y9LN66_9BRAD</name>
<dbReference type="AlphaFoldDB" id="A0A4Y9LN66"/>
<gene>
    <name evidence="1" type="ORF">E4K65_27205</name>
</gene>
<keyword evidence="2" id="KW-1185">Reference proteome</keyword>
<dbReference type="PANTHER" id="PTHR40275">
    <property type="entry name" value="SSL7038 PROTEIN"/>
    <property type="match status" value="1"/>
</dbReference>
<sequence length="108" mass="11801">MLFGKPRVTKTHKPVIPSQLADELNQAFASAEAHTICRAIGQALRDFNVSEISKKTGVQRTSIYRAFGNEQLPNFSTVLGVLTAMGLQLKVTPMRGGHERTPAPPDQN</sequence>
<dbReference type="EMBL" id="SPQT01000017">
    <property type="protein sequence ID" value="TFV44781.1"/>
    <property type="molecule type" value="Genomic_DNA"/>
</dbReference>
<dbReference type="OrthoDB" id="9798416at2"/>
<reference evidence="1 2" key="1">
    <citation type="submission" date="2019-03" db="EMBL/GenBank/DDBJ databases">
        <title>Bradyrhizobium diversity isolated from nodules of Chamaecrista fasciculata.</title>
        <authorList>
            <person name="Klepa M.S."/>
            <person name="Urquiaga M.O."/>
            <person name="Hungria M."/>
            <person name="Delamuta J.R."/>
        </authorList>
    </citation>
    <scope>NUCLEOTIDE SEQUENCE [LARGE SCALE GENOMIC DNA]</scope>
    <source>
        <strain evidence="1 2">CNPSo 3448</strain>
    </source>
</reference>
<dbReference type="Pfam" id="PF21716">
    <property type="entry name" value="dnstrm_HI1420"/>
    <property type="match status" value="1"/>
</dbReference>
<dbReference type="Proteomes" id="UP000297966">
    <property type="component" value="Unassembled WGS sequence"/>
</dbReference>
<dbReference type="InterPro" id="IPR014057">
    <property type="entry name" value="HI1420"/>
</dbReference>
<evidence type="ECO:0000313" key="1">
    <source>
        <dbReference type="EMBL" id="TFV44781.1"/>
    </source>
</evidence>
<protein>
    <submittedName>
        <fullName evidence="1">Putative addiction module antidote protein</fullName>
    </submittedName>
</protein>
<dbReference type="NCBIfam" id="TIGR02684">
    <property type="entry name" value="dnstrm_HI1420"/>
    <property type="match status" value="1"/>
</dbReference>
<comment type="caution">
    <text evidence="1">The sequence shown here is derived from an EMBL/GenBank/DDBJ whole genome shotgun (WGS) entry which is preliminary data.</text>
</comment>
<organism evidence="1 2">
    <name type="scientific">Bradyrhizobium niftali</name>
    <dbReference type="NCBI Taxonomy" id="2560055"/>
    <lineage>
        <taxon>Bacteria</taxon>
        <taxon>Pseudomonadati</taxon>
        <taxon>Pseudomonadota</taxon>
        <taxon>Alphaproteobacteria</taxon>
        <taxon>Hyphomicrobiales</taxon>
        <taxon>Nitrobacteraceae</taxon>
        <taxon>Bradyrhizobium</taxon>
    </lineage>
</organism>
<evidence type="ECO:0000313" key="2">
    <source>
        <dbReference type="Proteomes" id="UP000297966"/>
    </source>
</evidence>